<feature type="compositionally biased region" description="Polar residues" evidence="1">
    <location>
        <begin position="175"/>
        <end position="185"/>
    </location>
</feature>
<keyword evidence="4" id="KW-1185">Reference proteome</keyword>
<dbReference type="EMBL" id="LR134408">
    <property type="protein sequence ID" value="VEH73394.1"/>
    <property type="molecule type" value="Genomic_DNA"/>
</dbReference>
<feature type="region of interest" description="Disordered" evidence="1">
    <location>
        <begin position="20"/>
        <end position="93"/>
    </location>
</feature>
<feature type="compositionally biased region" description="Low complexity" evidence="1">
    <location>
        <begin position="20"/>
        <end position="29"/>
    </location>
</feature>
<evidence type="ECO:0000256" key="1">
    <source>
        <dbReference type="SAM" id="MobiDB-lite"/>
    </source>
</evidence>
<feature type="compositionally biased region" description="Low complexity" evidence="1">
    <location>
        <begin position="36"/>
        <end position="74"/>
    </location>
</feature>
<accession>A0ABY6TGM0</accession>
<sequence>MPTKSPLLLLGALLTFSISACSSPDADPSPSEEESTSTSTSSSSSSPSASSSSSVAQATTQEPTSETPAEPETQVTTEELGTQPQAATPEPELLYCEMGLGAVGRFSDGSSHQTELCNTPALQRSVRAEAVCGGINGHLLYPDEWPELCNGGAPYSGPPQGGASPEFYDEGSFAETPSQAQGEGL</sequence>
<gene>
    <name evidence="3" type="ORF">NCTC934_01694</name>
</gene>
<feature type="signal peptide" evidence="2">
    <location>
        <begin position="1"/>
        <end position="22"/>
    </location>
</feature>
<reference evidence="3 4" key="1">
    <citation type="submission" date="2018-12" db="EMBL/GenBank/DDBJ databases">
        <authorList>
            <consortium name="Pathogen Informatics"/>
        </authorList>
    </citation>
    <scope>NUCLEOTIDE SEQUENCE [LARGE SCALE GENOMIC DNA]</scope>
    <source>
        <strain evidence="3 4">NCTC934</strain>
    </source>
</reference>
<dbReference type="Proteomes" id="UP000280707">
    <property type="component" value="Chromosome"/>
</dbReference>
<evidence type="ECO:0000313" key="4">
    <source>
        <dbReference type="Proteomes" id="UP000280707"/>
    </source>
</evidence>
<evidence type="ECO:0000256" key="2">
    <source>
        <dbReference type="SAM" id="SignalP"/>
    </source>
</evidence>
<organism evidence="3 4">
    <name type="scientific">Corynebacterium segmentosum</name>
    <dbReference type="NCBI Taxonomy" id="43990"/>
    <lineage>
        <taxon>Bacteria</taxon>
        <taxon>Bacillati</taxon>
        <taxon>Actinomycetota</taxon>
        <taxon>Actinomycetes</taxon>
        <taxon>Mycobacteriales</taxon>
        <taxon>Corynebacteriaceae</taxon>
        <taxon>Corynebacterium</taxon>
    </lineage>
</organism>
<evidence type="ECO:0008006" key="5">
    <source>
        <dbReference type="Google" id="ProtNLM"/>
    </source>
</evidence>
<feature type="compositionally biased region" description="Polar residues" evidence="1">
    <location>
        <begin position="75"/>
        <end position="86"/>
    </location>
</feature>
<dbReference type="PROSITE" id="PS51257">
    <property type="entry name" value="PROKAR_LIPOPROTEIN"/>
    <property type="match status" value="1"/>
</dbReference>
<feature type="region of interest" description="Disordered" evidence="1">
    <location>
        <begin position="151"/>
        <end position="185"/>
    </location>
</feature>
<proteinExistence type="predicted"/>
<name>A0ABY6TGM0_9CORY</name>
<protein>
    <recommendedName>
        <fullName evidence="5">Secreted protein</fullName>
    </recommendedName>
</protein>
<feature type="chain" id="PRO_5046604783" description="Secreted protein" evidence="2">
    <location>
        <begin position="23"/>
        <end position="185"/>
    </location>
</feature>
<keyword evidence="2" id="KW-0732">Signal</keyword>
<evidence type="ECO:0000313" key="3">
    <source>
        <dbReference type="EMBL" id="VEH73394.1"/>
    </source>
</evidence>